<dbReference type="Pfam" id="PF19305">
    <property type="entry name" value="MmgE_PrpD_C"/>
    <property type="match status" value="1"/>
</dbReference>
<evidence type="ECO:0000256" key="1">
    <source>
        <dbReference type="ARBA" id="ARBA00006174"/>
    </source>
</evidence>
<dbReference type="InterPro" id="IPR042183">
    <property type="entry name" value="MmgE/PrpD_sf_1"/>
</dbReference>
<feature type="domain" description="MmgE/PrpD C-terminal" evidence="3">
    <location>
        <begin position="267"/>
        <end position="419"/>
    </location>
</feature>
<dbReference type="EMBL" id="VDMN01000002">
    <property type="protein sequence ID" value="TNM63475.1"/>
    <property type="molecule type" value="Genomic_DNA"/>
</dbReference>
<dbReference type="GO" id="GO:0016829">
    <property type="term" value="F:lyase activity"/>
    <property type="evidence" value="ECO:0007669"/>
    <property type="project" value="InterPro"/>
</dbReference>
<protein>
    <submittedName>
        <fullName evidence="4">MmgE/PrpD family protein</fullName>
    </submittedName>
</protein>
<dbReference type="Gene3D" id="3.30.1330.120">
    <property type="entry name" value="2-methylcitrate dehydratase PrpD"/>
    <property type="match status" value="1"/>
</dbReference>
<dbReference type="AlphaFoldDB" id="A0A5C4XIY9"/>
<evidence type="ECO:0000313" key="4">
    <source>
        <dbReference type="EMBL" id="TNM63475.1"/>
    </source>
</evidence>
<name>A0A5C4XIY9_9HYPH</name>
<evidence type="ECO:0000313" key="5">
    <source>
        <dbReference type="Proteomes" id="UP000311605"/>
    </source>
</evidence>
<proteinExistence type="inferred from homology"/>
<accession>A0A5C4XIY9</accession>
<dbReference type="InterPro" id="IPR045337">
    <property type="entry name" value="MmgE_PrpD_C"/>
</dbReference>
<dbReference type="OrthoDB" id="9795089at2"/>
<reference evidence="4 5" key="1">
    <citation type="submission" date="2019-06" db="EMBL/GenBank/DDBJ databases">
        <title>The draft genome of Rhizobium smilacinae PTYR-5.</title>
        <authorList>
            <person name="Liu L."/>
            <person name="Li L."/>
            <person name="Zhang X."/>
        </authorList>
    </citation>
    <scope>NUCLEOTIDE SEQUENCE [LARGE SCALE GENOMIC DNA]</scope>
    <source>
        <strain evidence="4 5">PTYR-5</strain>
    </source>
</reference>
<dbReference type="Pfam" id="PF03972">
    <property type="entry name" value="MmgE_PrpD_N"/>
    <property type="match status" value="1"/>
</dbReference>
<dbReference type="InterPro" id="IPR005656">
    <property type="entry name" value="MmgE_PrpD"/>
</dbReference>
<dbReference type="SUPFAM" id="SSF103378">
    <property type="entry name" value="2-methylcitrate dehydratase PrpD"/>
    <property type="match status" value="1"/>
</dbReference>
<gene>
    <name evidence="4" type="ORF">FHP24_11705</name>
</gene>
<comment type="similarity">
    <text evidence="1">Belongs to the PrpD family.</text>
</comment>
<evidence type="ECO:0000259" key="2">
    <source>
        <dbReference type="Pfam" id="PF03972"/>
    </source>
</evidence>
<dbReference type="InterPro" id="IPR045336">
    <property type="entry name" value="MmgE_PrpD_N"/>
</dbReference>
<dbReference type="RefSeq" id="WP_139676386.1">
    <property type="nucleotide sequence ID" value="NZ_VDMN01000002.1"/>
</dbReference>
<dbReference type="InterPro" id="IPR042188">
    <property type="entry name" value="MmgE/PrpD_sf_2"/>
</dbReference>
<keyword evidence="5" id="KW-1185">Reference proteome</keyword>
<feature type="domain" description="MmgE/PrpD N-terminal" evidence="2">
    <location>
        <begin position="18"/>
        <end position="244"/>
    </location>
</feature>
<evidence type="ECO:0000259" key="3">
    <source>
        <dbReference type="Pfam" id="PF19305"/>
    </source>
</evidence>
<dbReference type="PANTHER" id="PTHR16943:SF8">
    <property type="entry name" value="2-METHYLCITRATE DEHYDRATASE"/>
    <property type="match status" value="1"/>
</dbReference>
<comment type="caution">
    <text evidence="4">The sequence shown here is derived from an EMBL/GenBank/DDBJ whole genome shotgun (WGS) entry which is preliminary data.</text>
</comment>
<dbReference type="PANTHER" id="PTHR16943">
    <property type="entry name" value="2-METHYLCITRATE DEHYDRATASE-RELATED"/>
    <property type="match status" value="1"/>
</dbReference>
<organism evidence="4 5">
    <name type="scientific">Aliirhizobium smilacinae</name>
    <dbReference type="NCBI Taxonomy" id="1395944"/>
    <lineage>
        <taxon>Bacteria</taxon>
        <taxon>Pseudomonadati</taxon>
        <taxon>Pseudomonadota</taxon>
        <taxon>Alphaproteobacteria</taxon>
        <taxon>Hyphomicrobiales</taxon>
        <taxon>Rhizobiaceae</taxon>
        <taxon>Aliirhizobium</taxon>
    </lineage>
</organism>
<dbReference type="Gene3D" id="1.10.4100.10">
    <property type="entry name" value="2-methylcitrate dehydratase PrpD"/>
    <property type="match status" value="1"/>
</dbReference>
<dbReference type="InterPro" id="IPR036148">
    <property type="entry name" value="MmgE/PrpD_sf"/>
</dbReference>
<dbReference type="Proteomes" id="UP000311605">
    <property type="component" value="Unassembled WGS sequence"/>
</dbReference>
<sequence length="457" mass="48675">MSSALSNIANHLTSRTEFSPHWIELARDAVIDTLGCMIAGARDASVQAVTTAFAAEMNGNGTHWLVTGGRTVSSISALVNGTAAHALDFDDNFHPARAHASAVLVPALLAAISRDHPVTGRQFLEAYMTGLEAQSAVGSGVNPSHYNKGWHGTATVGAIGAAAGVARLLGANTEQTGQSMSLATSMACGPKAQFGTLVKPIHAGIAARNAVEAARLAMAGATGAIDVLEKPQGFLDLFGGDEPVGWADNKPNGRHIIETRGLVTKRHPCCASTHRAIDMLLDLKAEYGLREEDIATIDAKVGISAVKNLPYPKPSDEMQARFSMQYCLATAFRRGALSLADFTMSALSDGKKSLLMDKINMHSFTADEERGHERLPHELTVTLTNGEILRRSRLHAKGAREDALGEDQRKAKFIDCLEWAGRPANSVYEQLLSMPRAGSMLSLLAGIWSKEDDVETG</sequence>